<dbReference type="PANTHER" id="PTHR43399:SF4">
    <property type="entry name" value="CELL WALL-ASSOCIATED PROTEASE"/>
    <property type="match status" value="1"/>
</dbReference>
<keyword evidence="8" id="KW-0472">Membrane</keyword>
<gene>
    <name evidence="10" type="ORF">EYQ70_02260</name>
</gene>
<evidence type="ECO:0000256" key="3">
    <source>
        <dbReference type="ARBA" id="ARBA00022801"/>
    </source>
</evidence>
<feature type="active site" description="Charge relay system" evidence="5 6">
    <location>
        <position position="393"/>
    </location>
</feature>
<dbReference type="PROSITE" id="PS51892">
    <property type="entry name" value="SUBTILASE"/>
    <property type="match status" value="1"/>
</dbReference>
<evidence type="ECO:0000259" key="9">
    <source>
        <dbReference type="PROSITE" id="PS50093"/>
    </source>
</evidence>
<evidence type="ECO:0000256" key="8">
    <source>
        <dbReference type="SAM" id="Phobius"/>
    </source>
</evidence>
<dbReference type="InterPro" id="IPR036852">
    <property type="entry name" value="Peptidase_S8/S53_dom_sf"/>
</dbReference>
<organism evidence="10 11">
    <name type="scientific">Marine Group III euryarchaeote</name>
    <dbReference type="NCBI Taxonomy" id="2173149"/>
    <lineage>
        <taxon>Archaea</taxon>
        <taxon>Methanobacteriati</taxon>
        <taxon>Thermoplasmatota</taxon>
        <taxon>Thermoplasmata</taxon>
        <taxon>Candidatus Thermoprofundales</taxon>
    </lineage>
</organism>
<protein>
    <submittedName>
        <fullName evidence="10">PKD domain-containing protein</fullName>
    </submittedName>
</protein>
<dbReference type="InterPro" id="IPR015500">
    <property type="entry name" value="Peptidase_S8_subtilisin-rel"/>
</dbReference>
<dbReference type="SUPFAM" id="SSF49299">
    <property type="entry name" value="PKD domain"/>
    <property type="match status" value="1"/>
</dbReference>
<feature type="active site" description="Charge relay system" evidence="5 6">
    <location>
        <position position="160"/>
    </location>
</feature>
<dbReference type="Pfam" id="PF00082">
    <property type="entry name" value="Peptidase_S8"/>
    <property type="match status" value="1"/>
</dbReference>
<evidence type="ECO:0000313" key="10">
    <source>
        <dbReference type="EMBL" id="HIF37218.1"/>
    </source>
</evidence>
<dbReference type="CDD" id="cd07487">
    <property type="entry name" value="Peptidases_S8_1"/>
    <property type="match status" value="1"/>
</dbReference>
<evidence type="ECO:0000256" key="2">
    <source>
        <dbReference type="ARBA" id="ARBA00022670"/>
    </source>
</evidence>
<comment type="similarity">
    <text evidence="1 6 7">Belongs to the peptidase S8 family.</text>
</comment>
<dbReference type="InterPro" id="IPR011635">
    <property type="entry name" value="CARDB"/>
</dbReference>
<dbReference type="Gene3D" id="3.40.50.200">
    <property type="entry name" value="Peptidase S8/S53 domain"/>
    <property type="match status" value="1"/>
</dbReference>
<feature type="active site" description="Charge relay system" evidence="5 6">
    <location>
        <position position="214"/>
    </location>
</feature>
<dbReference type="InterPro" id="IPR022409">
    <property type="entry name" value="PKD/Chitinase_dom"/>
</dbReference>
<dbReference type="InterPro" id="IPR051048">
    <property type="entry name" value="Peptidase_S8/S53_subtilisin"/>
</dbReference>
<dbReference type="InterPro" id="IPR000601">
    <property type="entry name" value="PKD_dom"/>
</dbReference>
<comment type="caution">
    <text evidence="10">The sequence shown here is derived from an EMBL/GenBank/DDBJ whole genome shotgun (WGS) entry which is preliminary data.</text>
</comment>
<keyword evidence="2 6" id="KW-0645">Protease</keyword>
<dbReference type="SUPFAM" id="SSF52743">
    <property type="entry name" value="Subtilisin-like"/>
    <property type="match status" value="1"/>
</dbReference>
<accession>A0A7J4GRS7</accession>
<dbReference type="PROSITE" id="PS50093">
    <property type="entry name" value="PKD"/>
    <property type="match status" value="1"/>
</dbReference>
<dbReference type="PROSITE" id="PS00138">
    <property type="entry name" value="SUBTILASE_SER"/>
    <property type="match status" value="1"/>
</dbReference>
<evidence type="ECO:0000256" key="7">
    <source>
        <dbReference type="RuleBase" id="RU003355"/>
    </source>
</evidence>
<dbReference type="InterPro" id="IPR000209">
    <property type="entry name" value="Peptidase_S8/S53_dom"/>
</dbReference>
<keyword evidence="3 6" id="KW-0378">Hydrolase</keyword>
<reference evidence="11" key="1">
    <citation type="journal article" date="2019" name="bioRxiv">
        <title>Genome diversification in globally distributed novel marine Proteobacteria is linked to environmental adaptation.</title>
        <authorList>
            <person name="Zhou Z."/>
            <person name="Tran P.Q."/>
            <person name="Kieft K."/>
            <person name="Anantharaman K."/>
        </authorList>
    </citation>
    <scope>NUCLEOTIDE SEQUENCE [LARGE SCALE GENOMIC DNA]</scope>
</reference>
<dbReference type="PRINTS" id="PR00723">
    <property type="entry name" value="SUBTILISIN"/>
</dbReference>
<dbReference type="Proteomes" id="UP000585802">
    <property type="component" value="Unassembled WGS sequence"/>
</dbReference>
<dbReference type="SMART" id="SM00089">
    <property type="entry name" value="PKD"/>
    <property type="match status" value="2"/>
</dbReference>
<dbReference type="PANTHER" id="PTHR43399">
    <property type="entry name" value="SUBTILISIN-RELATED"/>
    <property type="match status" value="1"/>
</dbReference>
<dbReference type="Gene3D" id="2.60.40.10">
    <property type="entry name" value="Immunoglobulins"/>
    <property type="match status" value="4"/>
</dbReference>
<evidence type="ECO:0000313" key="11">
    <source>
        <dbReference type="Proteomes" id="UP000585802"/>
    </source>
</evidence>
<dbReference type="PROSITE" id="PS00136">
    <property type="entry name" value="SUBTILASE_ASP"/>
    <property type="match status" value="1"/>
</dbReference>
<dbReference type="GO" id="GO:0006508">
    <property type="term" value="P:proteolysis"/>
    <property type="evidence" value="ECO:0007669"/>
    <property type="project" value="UniProtKB-KW"/>
</dbReference>
<evidence type="ECO:0000256" key="5">
    <source>
        <dbReference type="PIRSR" id="PIRSR615500-1"/>
    </source>
</evidence>
<dbReference type="InterPro" id="IPR035986">
    <property type="entry name" value="PKD_dom_sf"/>
</dbReference>
<keyword evidence="8" id="KW-0812">Transmembrane</keyword>
<dbReference type="AlphaFoldDB" id="A0A7J4GRS7"/>
<dbReference type="Pfam" id="PF07705">
    <property type="entry name" value="CARDB"/>
    <property type="match status" value="1"/>
</dbReference>
<feature type="transmembrane region" description="Helical" evidence="8">
    <location>
        <begin position="1024"/>
        <end position="1044"/>
    </location>
</feature>
<dbReference type="PROSITE" id="PS00137">
    <property type="entry name" value="SUBTILASE_HIS"/>
    <property type="match status" value="1"/>
</dbReference>
<sequence length="1048" mass="113870">MTNLTKYLLVAIFIVTIFSPFAQPNTEPTSISLENSNLIDPRLSLVFEDPSRSEELGLSPAPLGKISLIAQVDKLALSHNEFIENLGGEITSSFSRFDTIGFLLPFEKVPEVVYLPGLTWLEADVLFYPTLDNSIDTIGTNVIWNQFGFKGEGTTIAILDTGVDFDHESLDDLDDNPNTDDPKIAVDSNGMLGFYNANTDLEYPDEQPHDSGSHGTHCAGIAAGTGGSSGTYSGVAPQANLVGVIALDGGSGDEQDLLRAVDWTIQNKDRFSIDVMSLSLGGVITIPGATNTGSSSISQALDTAVEAGIVTVVAIGNGNLGIAAHPSSISYPGDSKKAITVGSVNDDHNREIYSSRGPTGDGRLKPDVMAPGGAIMSASAGSGDGYVSYSGTSMATPHVAGVAALLIQANPNVEPTQNSDYVKQILRETSDHRVPLDVDCGELFTPNNCYGWGTVELIGAVSRAQDLDSTVFDGVSGIQSQTNETFKVSMEHTMTEYTNRGKDGGTIQNYFSGSPLPDEIRYVIKYSSSWPKPSQFSIDPNEASGIESETNIKSVIEVDDQWIIDSSFNYTGQLSSGSIAANLPEFSLDIQAPSFDDVTTVSVSYFLNDMQAKSQSIVVSSFTDLPDLFFEELIVPNSLSSGQEVIVTARIVNGGLGPARSFEVDFYNDDEIFQTVEISNQLPSNEATNIQAKWIAEEGNHILKAIIKQISPQDADTSNQEIQINVQVDSFIDSQSPMVFITEPYQNEVVSDLVVVKGTANDDNNIVNVEVRVSPNDWENANGFEEWVWMWNTTQDLNGRYTLEARSFDGFNYSPIFSVDVEVTNDGANRRPTASIKADVNELYIGDKIVFSGNSSSDDSAISKYQFNFGDSKETGWLTDSWVEYYYEEAGEYEVKLQVEDDEGIQSSSADSIMIKVIEKAQNSKPIAVISSPLMDSIYQSNSNIQFSAQGSFDSDGDELFFTWSSSIDGQFYETSLLFFQFPLSEGVHIITLTVSDPYLLSDSVSTQITVTVSDDFFDEQDPILSSLGILPTTVILVLVTFFIRRRI</sequence>
<feature type="domain" description="PKD" evidence="9">
    <location>
        <begin position="832"/>
        <end position="922"/>
    </location>
</feature>
<dbReference type="Pfam" id="PF18911">
    <property type="entry name" value="PKD_4"/>
    <property type="match status" value="1"/>
</dbReference>
<dbReference type="GO" id="GO:0004252">
    <property type="term" value="F:serine-type endopeptidase activity"/>
    <property type="evidence" value="ECO:0007669"/>
    <property type="project" value="UniProtKB-UniRule"/>
</dbReference>
<dbReference type="InterPro" id="IPR013783">
    <property type="entry name" value="Ig-like_fold"/>
</dbReference>
<dbReference type="InterPro" id="IPR023828">
    <property type="entry name" value="Peptidase_S8_Ser-AS"/>
</dbReference>
<name>A0A7J4GRS7_9ARCH</name>
<keyword evidence="4 6" id="KW-0720">Serine protease</keyword>
<proteinExistence type="inferred from homology"/>
<evidence type="ECO:0000256" key="1">
    <source>
        <dbReference type="ARBA" id="ARBA00011073"/>
    </source>
</evidence>
<dbReference type="Pfam" id="PF17957">
    <property type="entry name" value="Big_7"/>
    <property type="match status" value="1"/>
</dbReference>
<dbReference type="InterPro" id="IPR022398">
    <property type="entry name" value="Peptidase_S8_His-AS"/>
</dbReference>
<evidence type="ECO:0000256" key="4">
    <source>
        <dbReference type="ARBA" id="ARBA00022825"/>
    </source>
</evidence>
<evidence type="ECO:0000256" key="6">
    <source>
        <dbReference type="PROSITE-ProRule" id="PRU01240"/>
    </source>
</evidence>
<keyword evidence="8" id="KW-1133">Transmembrane helix</keyword>
<dbReference type="EMBL" id="DUCX01000037">
    <property type="protein sequence ID" value="HIF37218.1"/>
    <property type="molecule type" value="Genomic_DNA"/>
</dbReference>
<dbReference type="InterPro" id="IPR023827">
    <property type="entry name" value="Peptidase_S8_Asp-AS"/>
</dbReference>